<comment type="caution">
    <text evidence="3">The sequence shown here is derived from an EMBL/GenBank/DDBJ whole genome shotgun (WGS) entry which is preliminary data.</text>
</comment>
<evidence type="ECO:0000256" key="2">
    <source>
        <dbReference type="SAM" id="Phobius"/>
    </source>
</evidence>
<dbReference type="AlphaFoldDB" id="A0A558GGU6"/>
<keyword evidence="2" id="KW-0472">Membrane</keyword>
<feature type="transmembrane region" description="Helical" evidence="2">
    <location>
        <begin position="6"/>
        <end position="30"/>
    </location>
</feature>
<dbReference type="PANTHER" id="PTHR34703">
    <property type="entry name" value="ANTIPORTER SUBUNIT MNHG2-RELATED"/>
    <property type="match status" value="1"/>
</dbReference>
<dbReference type="Proteomes" id="UP000320531">
    <property type="component" value="Unassembled WGS sequence"/>
</dbReference>
<dbReference type="GO" id="GO:0015385">
    <property type="term" value="F:sodium:proton antiporter activity"/>
    <property type="evidence" value="ECO:0007669"/>
    <property type="project" value="TreeGrafter"/>
</dbReference>
<dbReference type="Pfam" id="PF03334">
    <property type="entry name" value="PhaG_MnhG_YufB"/>
    <property type="match status" value="1"/>
</dbReference>
<dbReference type="EMBL" id="VMTY01000043">
    <property type="protein sequence ID" value="TVU56095.1"/>
    <property type="molecule type" value="Genomic_DNA"/>
</dbReference>
<keyword evidence="2" id="KW-0812">Transmembrane</keyword>
<evidence type="ECO:0000313" key="4">
    <source>
        <dbReference type="Proteomes" id="UP000320531"/>
    </source>
</evidence>
<gene>
    <name evidence="3" type="ORF">FQK23_10320</name>
</gene>
<comment type="similarity">
    <text evidence="1">Belongs to the CPA3 antiporters (TC 2.A.63) subunit G family.</text>
</comment>
<organism evidence="3 4">
    <name type="scientific">Corynebacterium aurimucosum</name>
    <dbReference type="NCBI Taxonomy" id="169292"/>
    <lineage>
        <taxon>Bacteria</taxon>
        <taxon>Bacillati</taxon>
        <taxon>Actinomycetota</taxon>
        <taxon>Actinomycetes</taxon>
        <taxon>Mycobacteriales</taxon>
        <taxon>Corynebacteriaceae</taxon>
        <taxon>Corynebacterium</taxon>
    </lineage>
</organism>
<protein>
    <submittedName>
        <fullName evidence="3">Cation:proton antiporter</fullName>
    </submittedName>
</protein>
<reference evidence="3 4" key="1">
    <citation type="submission" date="2019-07" db="EMBL/GenBank/DDBJ databases">
        <title>Draft genome of C. aurimucosum strain 14-2523.</title>
        <authorList>
            <person name="Pacheco L.G.C."/>
            <person name="Aguiar E.R.G.R."/>
            <person name="Navas J."/>
            <person name="Santos C.S."/>
            <person name="Rocha D.J.P.G."/>
        </authorList>
    </citation>
    <scope>NUCLEOTIDE SEQUENCE [LARGE SCALE GENOMIC DNA]</scope>
    <source>
        <strain evidence="3 4">14-2523</strain>
    </source>
</reference>
<proteinExistence type="inferred from homology"/>
<evidence type="ECO:0000256" key="1">
    <source>
        <dbReference type="ARBA" id="ARBA00008404"/>
    </source>
</evidence>
<dbReference type="InterPro" id="IPR005133">
    <property type="entry name" value="PhaG_MnhG_YufB"/>
</dbReference>
<feature type="transmembrane region" description="Helical" evidence="2">
    <location>
        <begin position="75"/>
        <end position="93"/>
    </location>
</feature>
<dbReference type="RefSeq" id="WP_070718143.1">
    <property type="nucleotide sequence ID" value="NZ_JBIPJZ010000033.1"/>
</dbReference>
<dbReference type="PANTHER" id="PTHR34703:SF1">
    <property type="entry name" value="ANTIPORTER SUBUNIT MNHG2-RELATED"/>
    <property type="match status" value="1"/>
</dbReference>
<evidence type="ECO:0000313" key="3">
    <source>
        <dbReference type="EMBL" id="TVU56095.1"/>
    </source>
</evidence>
<feature type="transmembrane region" description="Helical" evidence="2">
    <location>
        <begin position="42"/>
        <end position="63"/>
    </location>
</feature>
<sequence length="126" mass="13423">MSYALIADVLSIILILVGSILILAAAIGVARFGDTMARVHAIAKPQTTGLIFTILGAIIKVTGSESFSVAERGDLGILVLLVLFAMITSPVTAQRTTRIARREGLYGTPDSMLRNESPAARSLRRK</sequence>
<keyword evidence="2" id="KW-1133">Transmembrane helix</keyword>
<dbReference type="NCBIfam" id="NF009238">
    <property type="entry name" value="PRK12592.1"/>
    <property type="match status" value="1"/>
</dbReference>
<name>A0A558GGU6_9CORY</name>
<accession>A0A558GGU6</accession>